<protein>
    <submittedName>
        <fullName evidence="1">Uncharacterized protein</fullName>
    </submittedName>
</protein>
<gene>
    <name evidence="1" type="ORF">JF259_05380</name>
</gene>
<dbReference type="EMBL" id="JAELVQ010000005">
    <property type="protein sequence ID" value="MBJ6367515.1"/>
    <property type="molecule type" value="Genomic_DNA"/>
</dbReference>
<proteinExistence type="predicted"/>
<reference evidence="1" key="1">
    <citation type="submission" date="2020-12" db="EMBL/GenBank/DDBJ databases">
        <title>Snuella sp. nov., isolated from sediment in Incheon.</title>
        <authorList>
            <person name="Kim W."/>
        </authorList>
    </citation>
    <scope>NUCLEOTIDE SEQUENCE</scope>
    <source>
        <strain evidence="1">CAU 1569</strain>
    </source>
</reference>
<comment type="caution">
    <text evidence="1">The sequence shown here is derived from an EMBL/GenBank/DDBJ whole genome shotgun (WGS) entry which is preliminary data.</text>
</comment>
<dbReference type="AlphaFoldDB" id="A0A8J7LRS0"/>
<organism evidence="1 2">
    <name type="scientific">Snuella sedimenti</name>
    <dbReference type="NCBI Taxonomy" id="2798802"/>
    <lineage>
        <taxon>Bacteria</taxon>
        <taxon>Pseudomonadati</taxon>
        <taxon>Bacteroidota</taxon>
        <taxon>Flavobacteriia</taxon>
        <taxon>Flavobacteriales</taxon>
        <taxon>Flavobacteriaceae</taxon>
        <taxon>Snuella</taxon>
    </lineage>
</organism>
<keyword evidence="2" id="KW-1185">Reference proteome</keyword>
<dbReference type="RefSeq" id="WP_199114243.1">
    <property type="nucleotide sequence ID" value="NZ_JAELVQ010000005.1"/>
</dbReference>
<evidence type="ECO:0000313" key="1">
    <source>
        <dbReference type="EMBL" id="MBJ6367515.1"/>
    </source>
</evidence>
<accession>A0A8J7LRS0</accession>
<dbReference type="Proteomes" id="UP000610931">
    <property type="component" value="Unassembled WGS sequence"/>
</dbReference>
<evidence type="ECO:0000313" key="2">
    <source>
        <dbReference type="Proteomes" id="UP000610931"/>
    </source>
</evidence>
<sequence length="141" mass="16599">MPITVCSKHSKKSLVEVYQELGGYDNNPVWEIRSKAMTDFIKLINEIFKKTQIWGLTSHDRLVLLTEDNWESNWYVIINNIGNNEYYFEYLIPEKKSPWRNGMVQGVAQSLEEAKKYLLIAMNESEGWKGNMELENLLKDY</sequence>
<name>A0A8J7LRS0_9FLAO</name>